<dbReference type="InterPro" id="IPR035926">
    <property type="entry name" value="NusB-like_sf"/>
</dbReference>
<protein>
    <recommendedName>
        <fullName evidence="6">Transcription antitermination protein NusB</fullName>
    </recommendedName>
    <alternativeName>
        <fullName evidence="6">Antitermination factor NusB</fullName>
    </alternativeName>
</protein>
<dbReference type="InterPro" id="IPR006027">
    <property type="entry name" value="NusB_RsmB_TIM44"/>
</dbReference>
<dbReference type="OrthoDB" id="9789556at2"/>
<dbReference type="GO" id="GO:0005829">
    <property type="term" value="C:cytosol"/>
    <property type="evidence" value="ECO:0007669"/>
    <property type="project" value="TreeGrafter"/>
</dbReference>
<evidence type="ECO:0000256" key="6">
    <source>
        <dbReference type="HAMAP-Rule" id="MF_00073"/>
    </source>
</evidence>
<dbReference type="SUPFAM" id="SSF48013">
    <property type="entry name" value="NusB-like"/>
    <property type="match status" value="1"/>
</dbReference>
<evidence type="ECO:0000256" key="2">
    <source>
        <dbReference type="ARBA" id="ARBA00022814"/>
    </source>
</evidence>
<dbReference type="GO" id="GO:0006353">
    <property type="term" value="P:DNA-templated transcription termination"/>
    <property type="evidence" value="ECO:0007669"/>
    <property type="project" value="UniProtKB-UniRule"/>
</dbReference>
<evidence type="ECO:0000259" key="8">
    <source>
        <dbReference type="Pfam" id="PF01029"/>
    </source>
</evidence>
<dbReference type="NCBIfam" id="TIGR01951">
    <property type="entry name" value="nusB"/>
    <property type="match status" value="1"/>
</dbReference>
<dbReference type="Gene3D" id="1.10.940.10">
    <property type="entry name" value="NusB-like"/>
    <property type="match status" value="1"/>
</dbReference>
<feature type="domain" description="NusB/RsmB/TIM44" evidence="8">
    <location>
        <begin position="20"/>
        <end position="147"/>
    </location>
</feature>
<dbReference type="PANTHER" id="PTHR11078:SF3">
    <property type="entry name" value="ANTITERMINATION NUSB DOMAIN-CONTAINING PROTEIN"/>
    <property type="match status" value="1"/>
</dbReference>
<dbReference type="GO" id="GO:0031564">
    <property type="term" value="P:transcription antitermination"/>
    <property type="evidence" value="ECO:0007669"/>
    <property type="project" value="UniProtKB-KW"/>
</dbReference>
<dbReference type="GO" id="GO:0003723">
    <property type="term" value="F:RNA binding"/>
    <property type="evidence" value="ECO:0007669"/>
    <property type="project" value="UniProtKB-UniRule"/>
</dbReference>
<comment type="function">
    <text evidence="6">Involved in transcription antitermination. Required for transcription of ribosomal RNA (rRNA) genes. Binds specifically to the boxA antiterminator sequence of the ribosomal RNA (rrn) operons.</text>
</comment>
<dbReference type="Proteomes" id="UP000236724">
    <property type="component" value="Unassembled WGS sequence"/>
</dbReference>
<dbReference type="HAMAP" id="MF_00073">
    <property type="entry name" value="NusB"/>
    <property type="match status" value="1"/>
</dbReference>
<keyword evidence="5 6" id="KW-0804">Transcription</keyword>
<evidence type="ECO:0000256" key="5">
    <source>
        <dbReference type="ARBA" id="ARBA00023163"/>
    </source>
</evidence>
<dbReference type="AlphaFoldDB" id="A0A1H6FCZ2"/>
<evidence type="ECO:0000313" key="9">
    <source>
        <dbReference type="EMBL" id="SEH07952.1"/>
    </source>
</evidence>
<keyword evidence="3 6" id="KW-0694">RNA-binding</keyword>
<keyword evidence="2 6" id="KW-0889">Transcription antitermination</keyword>
<sequence length="159" mass="18694">MQKTSKKRAGKKRKTSPRSHARHRALQALYQWQIAKHSLVDIEEQFLAADDENEVDIAQVDVLYFRRLLYEVAEQVKTLDKQLEPLLDRPLRRLDPIEHTILRMGLYELNYCPEVPWRVVINESVELAHRFGADKSHKFINGILDRASVNRPDRQKQAK</sequence>
<organism evidence="9 10">
    <name type="scientific">Candidatus Venteria ishoeyi</name>
    <dbReference type="NCBI Taxonomy" id="1899563"/>
    <lineage>
        <taxon>Bacteria</taxon>
        <taxon>Pseudomonadati</taxon>
        <taxon>Pseudomonadota</taxon>
        <taxon>Gammaproteobacteria</taxon>
        <taxon>Thiotrichales</taxon>
        <taxon>Thiotrichaceae</taxon>
        <taxon>Venteria</taxon>
    </lineage>
</organism>
<keyword evidence="4 6" id="KW-0805">Transcription regulation</keyword>
<evidence type="ECO:0000256" key="1">
    <source>
        <dbReference type="ARBA" id="ARBA00005952"/>
    </source>
</evidence>
<dbReference type="RefSeq" id="WP_103921545.1">
    <property type="nucleotide sequence ID" value="NZ_FMSV02000542.1"/>
</dbReference>
<dbReference type="EMBL" id="FMSV02000542">
    <property type="protein sequence ID" value="SEH07952.1"/>
    <property type="molecule type" value="Genomic_DNA"/>
</dbReference>
<gene>
    <name evidence="6 9" type="primary">nusB</name>
    <name evidence="9" type="ORF">MBHS_03839</name>
</gene>
<dbReference type="Pfam" id="PF01029">
    <property type="entry name" value="NusB"/>
    <property type="match status" value="1"/>
</dbReference>
<reference evidence="9 10" key="1">
    <citation type="submission" date="2016-10" db="EMBL/GenBank/DDBJ databases">
        <authorList>
            <person name="de Groot N.N."/>
        </authorList>
    </citation>
    <scope>NUCLEOTIDE SEQUENCE [LARGE SCALE GENOMIC DNA]</scope>
    <source>
        <strain evidence="9">MBHS1</strain>
    </source>
</reference>
<keyword evidence="10" id="KW-1185">Reference proteome</keyword>
<evidence type="ECO:0000256" key="7">
    <source>
        <dbReference type="SAM" id="MobiDB-lite"/>
    </source>
</evidence>
<evidence type="ECO:0000256" key="4">
    <source>
        <dbReference type="ARBA" id="ARBA00023015"/>
    </source>
</evidence>
<accession>A0A1H6FCZ2</accession>
<comment type="similarity">
    <text evidence="1 6">Belongs to the NusB family.</text>
</comment>
<name>A0A1H6FCZ2_9GAMM</name>
<evidence type="ECO:0000313" key="10">
    <source>
        <dbReference type="Proteomes" id="UP000236724"/>
    </source>
</evidence>
<proteinExistence type="inferred from homology"/>
<dbReference type="InterPro" id="IPR011605">
    <property type="entry name" value="NusB_fam"/>
</dbReference>
<feature type="region of interest" description="Disordered" evidence="7">
    <location>
        <begin position="1"/>
        <end position="22"/>
    </location>
</feature>
<evidence type="ECO:0000256" key="3">
    <source>
        <dbReference type="ARBA" id="ARBA00022884"/>
    </source>
</evidence>
<dbReference type="PANTHER" id="PTHR11078">
    <property type="entry name" value="N UTILIZATION SUBSTANCE PROTEIN B-RELATED"/>
    <property type="match status" value="1"/>
</dbReference>